<dbReference type="AlphaFoldDB" id="A0A150JP71"/>
<dbReference type="Proteomes" id="UP000075304">
    <property type="component" value="Unassembled WGS sequence"/>
</dbReference>
<protein>
    <submittedName>
        <fullName evidence="2">Uncharacterized protein</fullName>
    </submittedName>
</protein>
<dbReference type="EMBL" id="LQYI01000195">
    <property type="protein sequence ID" value="KYC59006.1"/>
    <property type="molecule type" value="Genomic_DNA"/>
</dbReference>
<accession>A0A150JP71</accession>
<evidence type="ECO:0000256" key="1">
    <source>
        <dbReference type="SAM" id="MobiDB-lite"/>
    </source>
</evidence>
<comment type="caution">
    <text evidence="2">The sequence shown here is derived from an EMBL/GenBank/DDBJ whole genome shotgun (WGS) entry which is preliminary data.</text>
</comment>
<reference evidence="2 3" key="1">
    <citation type="submission" date="2016-01" db="EMBL/GenBank/DDBJ databases">
        <title>Genome Sequences of Twelve Sporeforming Bacillus Species Isolated from Foods.</title>
        <authorList>
            <person name="Berendsen E.M."/>
            <person name="Wells-Bennik M.H."/>
            <person name="Krawcyk A.O."/>
            <person name="De Jong A."/>
            <person name="Holsappel S."/>
            <person name="Eijlander R.T."/>
            <person name="Kuipers O.P."/>
        </authorList>
    </citation>
    <scope>NUCLEOTIDE SEQUENCE [LARGE SCALE GENOMIC DNA]</scope>
    <source>
        <strain evidence="2 3">B4099</strain>
    </source>
</reference>
<name>A0A150JP71_HEYCO</name>
<sequence>MLQANMATVDKESGVRPARCPEPWKQNRGPKKAVGRPAGCPGSRGMTNRGQCVRLTTGKGTLAVKNGSRAPANIWQMHF</sequence>
<evidence type="ECO:0000313" key="2">
    <source>
        <dbReference type="EMBL" id="KYC59006.1"/>
    </source>
</evidence>
<organism evidence="2 3">
    <name type="scientific">Heyndrickxia coagulans</name>
    <name type="common">Weizmannia coagulans</name>
    <dbReference type="NCBI Taxonomy" id="1398"/>
    <lineage>
        <taxon>Bacteria</taxon>
        <taxon>Bacillati</taxon>
        <taxon>Bacillota</taxon>
        <taxon>Bacilli</taxon>
        <taxon>Bacillales</taxon>
        <taxon>Bacillaceae</taxon>
        <taxon>Heyndrickxia</taxon>
    </lineage>
</organism>
<proteinExistence type="predicted"/>
<evidence type="ECO:0000313" key="3">
    <source>
        <dbReference type="Proteomes" id="UP000075304"/>
    </source>
</evidence>
<gene>
    <name evidence="2" type="ORF">B4099_2622</name>
</gene>
<feature type="region of interest" description="Disordered" evidence="1">
    <location>
        <begin position="1"/>
        <end position="50"/>
    </location>
</feature>